<dbReference type="InterPro" id="IPR014509">
    <property type="entry name" value="YjdF-like"/>
</dbReference>
<dbReference type="PIRSF" id="PIRSF020606">
    <property type="entry name" value="UCP020606"/>
    <property type="match status" value="1"/>
</dbReference>
<evidence type="ECO:0000313" key="2">
    <source>
        <dbReference type="EMBL" id="RXK56464.1"/>
    </source>
</evidence>
<dbReference type="Proteomes" id="UP000290218">
    <property type="component" value="Unassembled WGS sequence"/>
</dbReference>
<dbReference type="Pfam" id="PF09997">
    <property type="entry name" value="DUF2238"/>
    <property type="match status" value="1"/>
</dbReference>
<dbReference type="InterPro" id="IPR058534">
    <property type="entry name" value="YjdF"/>
</dbReference>
<comment type="caution">
    <text evidence="2">The sequence shown here is derived from an EMBL/GenBank/DDBJ whole genome shotgun (WGS) entry which is preliminary data.</text>
</comment>
<gene>
    <name evidence="2" type="ORF">ESB00_11530</name>
</gene>
<reference evidence="2 3" key="1">
    <citation type="submission" date="2019-01" db="EMBL/GenBank/DDBJ databases">
        <title>Lacunisphaera sp. strain TWA-58.</title>
        <authorList>
            <person name="Chen W.-M."/>
        </authorList>
    </citation>
    <scope>NUCLEOTIDE SEQUENCE [LARGE SCALE GENOMIC DNA]</scope>
    <source>
        <strain evidence="2 3">TWA-58</strain>
    </source>
</reference>
<dbReference type="EMBL" id="SDHX01000001">
    <property type="protein sequence ID" value="RXK56464.1"/>
    <property type="molecule type" value="Genomic_DNA"/>
</dbReference>
<evidence type="ECO:0000256" key="1">
    <source>
        <dbReference type="SAM" id="Phobius"/>
    </source>
</evidence>
<dbReference type="RefSeq" id="WP_129047832.1">
    <property type="nucleotide sequence ID" value="NZ_SDHX01000001.1"/>
</dbReference>
<proteinExistence type="predicted"/>
<sequence length="209" mass="23290">MDRRLIWFCVLLVPVLAWSAIGPHDRLTWFLEVVPVLIGVPIALAVQGRFPLSLLLLGLLWLHSVILIVGGHYTYARVPLGDWAMEWFGWTRNNYDKIGHFAQGFVPAILAREILLRTSPLGNRGEGKASRWLPFLCGSVCLAFSAFYELIEWWVAEASGAAADDFLGTQGYVWDTQSDMAWALGGAMAALVLLGRLHDRSMRKLRPGA</sequence>
<keyword evidence="1" id="KW-1133">Transmembrane helix</keyword>
<feature type="transmembrane region" description="Helical" evidence="1">
    <location>
        <begin position="180"/>
        <end position="197"/>
    </location>
</feature>
<dbReference type="OrthoDB" id="9786473at2"/>
<feature type="transmembrane region" description="Helical" evidence="1">
    <location>
        <begin position="132"/>
        <end position="151"/>
    </location>
</feature>
<keyword evidence="1" id="KW-0812">Transmembrane</keyword>
<accession>A0A4Q1CBK7</accession>
<keyword evidence="3" id="KW-1185">Reference proteome</keyword>
<feature type="transmembrane region" description="Helical" evidence="1">
    <location>
        <begin position="53"/>
        <end position="75"/>
    </location>
</feature>
<dbReference type="AlphaFoldDB" id="A0A4Q1CBK7"/>
<name>A0A4Q1CBK7_9BACT</name>
<feature type="transmembrane region" description="Helical" evidence="1">
    <location>
        <begin position="27"/>
        <end position="46"/>
    </location>
</feature>
<organism evidence="2 3">
    <name type="scientific">Oleiharenicola lentus</name>
    <dbReference type="NCBI Taxonomy" id="2508720"/>
    <lineage>
        <taxon>Bacteria</taxon>
        <taxon>Pseudomonadati</taxon>
        <taxon>Verrucomicrobiota</taxon>
        <taxon>Opitutia</taxon>
        <taxon>Opitutales</taxon>
        <taxon>Opitutaceae</taxon>
        <taxon>Oleiharenicola</taxon>
    </lineage>
</organism>
<evidence type="ECO:0000313" key="3">
    <source>
        <dbReference type="Proteomes" id="UP000290218"/>
    </source>
</evidence>
<keyword evidence="1" id="KW-0472">Membrane</keyword>
<protein>
    <submittedName>
        <fullName evidence="2">DUF2238 domain-containing protein</fullName>
    </submittedName>
</protein>
<feature type="transmembrane region" description="Helical" evidence="1">
    <location>
        <begin position="95"/>
        <end position="111"/>
    </location>
</feature>